<comment type="subcellular location">
    <subcellularLocation>
        <location evidence="1">Membrane</location>
        <topology evidence="1">Multi-pass membrane protein</topology>
    </subcellularLocation>
</comment>
<dbReference type="Gene3D" id="1.20.1250.20">
    <property type="entry name" value="MFS general substrate transporter like domains"/>
    <property type="match status" value="1"/>
</dbReference>
<keyword evidence="2 5" id="KW-0812">Transmembrane</keyword>
<evidence type="ECO:0000313" key="7">
    <source>
        <dbReference type="EMBL" id="KOF66111.1"/>
    </source>
</evidence>
<dbReference type="PANTHER" id="PTHR24064">
    <property type="entry name" value="SOLUTE CARRIER FAMILY 22 MEMBER"/>
    <property type="match status" value="1"/>
</dbReference>
<dbReference type="PROSITE" id="PS00216">
    <property type="entry name" value="SUGAR_TRANSPORT_1"/>
    <property type="match status" value="1"/>
</dbReference>
<evidence type="ECO:0000256" key="1">
    <source>
        <dbReference type="ARBA" id="ARBA00004141"/>
    </source>
</evidence>
<dbReference type="EMBL" id="KQ428524">
    <property type="protein sequence ID" value="KOF66111.1"/>
    <property type="molecule type" value="Genomic_DNA"/>
</dbReference>
<name>A0A0L8FN27_OCTBM</name>
<dbReference type="GO" id="GO:0016020">
    <property type="term" value="C:membrane"/>
    <property type="evidence" value="ECO:0007669"/>
    <property type="project" value="UniProtKB-SubCell"/>
</dbReference>
<dbReference type="SUPFAM" id="SSF103473">
    <property type="entry name" value="MFS general substrate transporter"/>
    <property type="match status" value="1"/>
</dbReference>
<accession>A0A0L8FN27</accession>
<reference evidence="7" key="1">
    <citation type="submission" date="2015-07" db="EMBL/GenBank/DDBJ databases">
        <title>MeaNS - Measles Nucleotide Surveillance Program.</title>
        <authorList>
            <person name="Tran T."/>
            <person name="Druce J."/>
        </authorList>
    </citation>
    <scope>NUCLEOTIDE SEQUENCE</scope>
    <source>
        <strain evidence="7">UCB-OBI-ISO-001</strain>
        <tissue evidence="7">Gonad</tissue>
    </source>
</reference>
<feature type="transmembrane region" description="Helical" evidence="5">
    <location>
        <begin position="200"/>
        <end position="219"/>
    </location>
</feature>
<keyword evidence="3 5" id="KW-1133">Transmembrane helix</keyword>
<evidence type="ECO:0000256" key="3">
    <source>
        <dbReference type="ARBA" id="ARBA00022989"/>
    </source>
</evidence>
<feature type="transmembrane region" description="Helical" evidence="5">
    <location>
        <begin position="21"/>
        <end position="42"/>
    </location>
</feature>
<dbReference type="InterPro" id="IPR020846">
    <property type="entry name" value="MFS_dom"/>
</dbReference>
<dbReference type="InterPro" id="IPR005828">
    <property type="entry name" value="MFS_sugar_transport-like"/>
</dbReference>
<dbReference type="OrthoDB" id="3936150at2759"/>
<dbReference type="PROSITE" id="PS50850">
    <property type="entry name" value="MFS"/>
    <property type="match status" value="1"/>
</dbReference>
<sequence length="259" mass="29398">MKFDVLLNHIGSLGKFQRIMILWIYLGASMDGYHYGISVFILPTKNHRCALPDLPNDTYKSQGSYHDTLVNKTIPYEFKDDQYVYDKCHMYNSSLGENGTKMQCNSWVYDHSVFRTSVIEDLDLVCDRSLMSANCIVVFFFGVLLGVVTLGNVSDVVGRRTVMMYSILLQGSAALGSAWVNNIYLFYLLRFLTGIGCSGSYIPTFILGKLSNSFLFLIFDSQTQKKTLTCPRILPVLSKHPGVYLQKKRGGFRVYDIFD</sequence>
<organism evidence="7">
    <name type="scientific">Octopus bimaculoides</name>
    <name type="common">California two-spotted octopus</name>
    <dbReference type="NCBI Taxonomy" id="37653"/>
    <lineage>
        <taxon>Eukaryota</taxon>
        <taxon>Metazoa</taxon>
        <taxon>Spiralia</taxon>
        <taxon>Lophotrochozoa</taxon>
        <taxon>Mollusca</taxon>
        <taxon>Cephalopoda</taxon>
        <taxon>Coleoidea</taxon>
        <taxon>Octopodiformes</taxon>
        <taxon>Octopoda</taxon>
        <taxon>Incirrata</taxon>
        <taxon>Octopodidae</taxon>
        <taxon>Octopus</taxon>
    </lineage>
</organism>
<gene>
    <name evidence="7" type="ORF">OCBIM_22013476mg</name>
</gene>
<dbReference type="InterPro" id="IPR036259">
    <property type="entry name" value="MFS_trans_sf"/>
</dbReference>
<dbReference type="AlphaFoldDB" id="A0A0L8FN27"/>
<evidence type="ECO:0000256" key="5">
    <source>
        <dbReference type="SAM" id="Phobius"/>
    </source>
</evidence>
<proteinExistence type="predicted"/>
<evidence type="ECO:0000256" key="2">
    <source>
        <dbReference type="ARBA" id="ARBA00022692"/>
    </source>
</evidence>
<dbReference type="Pfam" id="PF00083">
    <property type="entry name" value="Sugar_tr"/>
    <property type="match status" value="1"/>
</dbReference>
<feature type="transmembrane region" description="Helical" evidence="5">
    <location>
        <begin position="162"/>
        <end position="180"/>
    </location>
</feature>
<protein>
    <recommendedName>
        <fullName evidence="6">Major facilitator superfamily (MFS) profile domain-containing protein</fullName>
    </recommendedName>
</protein>
<evidence type="ECO:0000256" key="4">
    <source>
        <dbReference type="ARBA" id="ARBA00023136"/>
    </source>
</evidence>
<feature type="transmembrane region" description="Helical" evidence="5">
    <location>
        <begin position="130"/>
        <end position="150"/>
    </location>
</feature>
<keyword evidence="4 5" id="KW-0472">Membrane</keyword>
<feature type="domain" description="Major facilitator superfamily (MFS) profile" evidence="6">
    <location>
        <begin position="20"/>
        <end position="259"/>
    </location>
</feature>
<evidence type="ECO:0000259" key="6">
    <source>
        <dbReference type="PROSITE" id="PS50850"/>
    </source>
</evidence>
<dbReference type="OMA" id="THYCITE"/>
<dbReference type="GO" id="GO:0022857">
    <property type="term" value="F:transmembrane transporter activity"/>
    <property type="evidence" value="ECO:0007669"/>
    <property type="project" value="InterPro"/>
</dbReference>
<dbReference type="InterPro" id="IPR005829">
    <property type="entry name" value="Sugar_transporter_CS"/>
</dbReference>